<dbReference type="PANTHER" id="PTHR31312">
    <property type="entry name" value="TRANSCRIPTION ACTIVATOR GLK1"/>
    <property type="match status" value="1"/>
</dbReference>
<name>A0A0A9DLI0_ARUDO</name>
<keyword evidence="2" id="KW-0238">DNA-binding</keyword>
<evidence type="ECO:0000313" key="4">
    <source>
        <dbReference type="EMBL" id="JAD87533.1"/>
    </source>
</evidence>
<protein>
    <submittedName>
        <fullName evidence="4">Uncharacterized protein</fullName>
    </submittedName>
</protein>
<dbReference type="EMBL" id="GBRH01210362">
    <property type="protein sequence ID" value="JAD87533.1"/>
    <property type="molecule type" value="Transcribed_RNA"/>
</dbReference>
<dbReference type="GO" id="GO:0000976">
    <property type="term" value="F:transcription cis-regulatory region binding"/>
    <property type="evidence" value="ECO:0007669"/>
    <property type="project" value="TreeGrafter"/>
</dbReference>
<proteinExistence type="predicted"/>
<dbReference type="PANTHER" id="PTHR31312:SF1">
    <property type="entry name" value="TRANSCRIPTION ACTIVATOR GLK1"/>
    <property type="match status" value="1"/>
</dbReference>
<reference evidence="4" key="2">
    <citation type="journal article" date="2015" name="Data Brief">
        <title>Shoot transcriptome of the giant reed, Arundo donax.</title>
        <authorList>
            <person name="Barrero R.A."/>
            <person name="Guerrero F.D."/>
            <person name="Moolhuijzen P."/>
            <person name="Goolsby J.A."/>
            <person name="Tidwell J."/>
            <person name="Bellgard S.E."/>
            <person name="Bellgard M.I."/>
        </authorList>
    </citation>
    <scope>NUCLEOTIDE SEQUENCE</scope>
    <source>
        <tissue evidence="4">Shoot tissue taken approximately 20 cm above the soil surface</tissue>
    </source>
</reference>
<dbReference type="InterPro" id="IPR044825">
    <property type="entry name" value="GLK1/2-like"/>
</dbReference>
<dbReference type="GO" id="GO:0003700">
    <property type="term" value="F:DNA-binding transcription factor activity"/>
    <property type="evidence" value="ECO:0007669"/>
    <property type="project" value="InterPro"/>
</dbReference>
<comment type="subcellular location">
    <subcellularLocation>
        <location evidence="1">Nucleus</location>
    </subcellularLocation>
</comment>
<evidence type="ECO:0000256" key="1">
    <source>
        <dbReference type="ARBA" id="ARBA00004123"/>
    </source>
</evidence>
<reference evidence="4" key="1">
    <citation type="submission" date="2014-09" db="EMBL/GenBank/DDBJ databases">
        <authorList>
            <person name="Magalhaes I.L.F."/>
            <person name="Oliveira U."/>
            <person name="Santos F.R."/>
            <person name="Vidigal T.H.D.A."/>
            <person name="Brescovit A.D."/>
            <person name="Santos A.J."/>
        </authorList>
    </citation>
    <scope>NUCLEOTIDE SEQUENCE</scope>
    <source>
        <tissue evidence="4">Shoot tissue taken approximately 20 cm above the soil surface</tissue>
    </source>
</reference>
<sequence length="239" mass="25444">MAREVEAATWAQKRQMYAAAAVAAGTGVQVPCAARKDMPAAGPPWVVPTIGFPPHAAPAMGQPPPFGRPLHVWGHPPAEGAAPMLPVWPRHLLPPRPLPPPWAHPPVVDPAYWHQQYNAARKWGPQAVTQGAPCVPPPMPPAAMRFVAPPVPGMVPHPMYRPTMIPPPPPPQSSKLDGLHLQLDAHPSKESIDAAIEDVLVKPWLPLPLGLKPPSLDSVMSELQKQGIPKVPPAATSGS</sequence>
<dbReference type="GO" id="GO:0005634">
    <property type="term" value="C:nucleus"/>
    <property type="evidence" value="ECO:0007669"/>
    <property type="project" value="UniProtKB-SubCell"/>
</dbReference>
<organism evidence="4">
    <name type="scientific">Arundo donax</name>
    <name type="common">Giant reed</name>
    <name type="synonym">Donax arundinaceus</name>
    <dbReference type="NCBI Taxonomy" id="35708"/>
    <lineage>
        <taxon>Eukaryota</taxon>
        <taxon>Viridiplantae</taxon>
        <taxon>Streptophyta</taxon>
        <taxon>Embryophyta</taxon>
        <taxon>Tracheophyta</taxon>
        <taxon>Spermatophyta</taxon>
        <taxon>Magnoliopsida</taxon>
        <taxon>Liliopsida</taxon>
        <taxon>Poales</taxon>
        <taxon>Poaceae</taxon>
        <taxon>PACMAD clade</taxon>
        <taxon>Arundinoideae</taxon>
        <taxon>Arundineae</taxon>
        <taxon>Arundo</taxon>
    </lineage>
</organism>
<evidence type="ECO:0000256" key="2">
    <source>
        <dbReference type="ARBA" id="ARBA00023125"/>
    </source>
</evidence>
<evidence type="ECO:0000256" key="3">
    <source>
        <dbReference type="SAM" id="MobiDB-lite"/>
    </source>
</evidence>
<dbReference type="GO" id="GO:0045893">
    <property type="term" value="P:positive regulation of DNA-templated transcription"/>
    <property type="evidence" value="ECO:0007669"/>
    <property type="project" value="InterPro"/>
</dbReference>
<dbReference type="AlphaFoldDB" id="A0A0A9DLI0"/>
<accession>A0A0A9DLI0</accession>
<feature type="region of interest" description="Disordered" evidence="3">
    <location>
        <begin position="215"/>
        <end position="239"/>
    </location>
</feature>